<keyword evidence="1" id="KW-0812">Transmembrane</keyword>
<sequence>MCHEPREQRALPQQPIDCSIESNDLSRCVGFFPIAYSYRISTGHSGIQTQAPAIGRNDIMKKAISAYWPLAIVVPLAVAACLHILGDAASHASQTPLAAGQLTAELARAVSYGMVDATSTRPAKPMRAAAAMPLAEAS</sequence>
<protein>
    <submittedName>
        <fullName evidence="2">Uncharacterized protein</fullName>
    </submittedName>
</protein>
<dbReference type="eggNOG" id="ENOG5031752">
    <property type="taxonomic scope" value="Bacteria"/>
</dbReference>
<organism evidence="2 3">
    <name type="scientific">Paraburkholderia xenovorans (strain LB400)</name>
    <dbReference type="NCBI Taxonomy" id="266265"/>
    <lineage>
        <taxon>Bacteria</taxon>
        <taxon>Pseudomonadati</taxon>
        <taxon>Pseudomonadota</taxon>
        <taxon>Betaproteobacteria</taxon>
        <taxon>Burkholderiales</taxon>
        <taxon>Burkholderiaceae</taxon>
        <taxon>Paraburkholderia</taxon>
    </lineage>
</organism>
<dbReference type="Proteomes" id="UP000001817">
    <property type="component" value="Chromosome 1"/>
</dbReference>
<keyword evidence="3" id="KW-1185">Reference proteome</keyword>
<proteinExistence type="predicted"/>
<dbReference type="AlphaFoldDB" id="Q13WY4"/>
<keyword evidence="1" id="KW-1133">Transmembrane helix</keyword>
<name>Q13WY4_PARXL</name>
<evidence type="ECO:0000313" key="3">
    <source>
        <dbReference type="Proteomes" id="UP000001817"/>
    </source>
</evidence>
<evidence type="ECO:0000256" key="1">
    <source>
        <dbReference type="SAM" id="Phobius"/>
    </source>
</evidence>
<evidence type="ECO:0000313" key="2">
    <source>
        <dbReference type="EMBL" id="ABE31405.1"/>
    </source>
</evidence>
<reference evidence="2 3" key="1">
    <citation type="journal article" date="2006" name="Proc. Natl. Acad. Sci. U.S.A.">
        <title>Burkholderia xenovorans LB400 harbors a multi-replicon, 9.73-Mbp genome shaped for versatility.</title>
        <authorList>
            <person name="Chain P.S."/>
            <person name="Denef V.J."/>
            <person name="Konstantinidis K.T."/>
            <person name="Vergez L.M."/>
            <person name="Agullo L."/>
            <person name="Reyes V.L."/>
            <person name="Hauser L."/>
            <person name="Cordova M."/>
            <person name="Gomez L."/>
            <person name="Gonzalez M."/>
            <person name="Land M."/>
            <person name="Lao V."/>
            <person name="Larimer F."/>
            <person name="LiPuma J.J."/>
            <person name="Mahenthiralingam E."/>
            <person name="Malfatti S.A."/>
            <person name="Marx C.J."/>
            <person name="Parnell J.J."/>
            <person name="Ramette A."/>
            <person name="Richardson P."/>
            <person name="Seeger M."/>
            <person name="Smith D."/>
            <person name="Spilker T."/>
            <person name="Sul W.J."/>
            <person name="Tsoi T.V."/>
            <person name="Ulrich L.E."/>
            <person name="Zhulin I.B."/>
            <person name="Tiedje J.M."/>
        </authorList>
    </citation>
    <scope>NUCLEOTIDE SEQUENCE [LARGE SCALE GENOMIC DNA]</scope>
    <source>
        <strain evidence="2 3">LB400</strain>
    </source>
</reference>
<feature type="transmembrane region" description="Helical" evidence="1">
    <location>
        <begin position="66"/>
        <end position="86"/>
    </location>
</feature>
<dbReference type="EMBL" id="CP000270">
    <property type="protein sequence ID" value="ABE31405.1"/>
    <property type="molecule type" value="Genomic_DNA"/>
</dbReference>
<keyword evidence="1" id="KW-0472">Membrane</keyword>
<dbReference type="KEGG" id="bxe:Bxe_A1550"/>
<dbReference type="STRING" id="266265.Bxe_A1550"/>
<accession>Q13WY4</accession>
<gene>
    <name evidence="2" type="ORF">Bxe_A1550</name>
</gene>